<dbReference type="EMBL" id="ACWF01000122">
    <property type="protein sequence ID" value="EHL76572.1"/>
    <property type="molecule type" value="Genomic_DNA"/>
</dbReference>
<reference evidence="2 3" key="1">
    <citation type="submission" date="2011-09" db="EMBL/GenBank/DDBJ databases">
        <title>The Genome Sequence of Bacillus smithii 7_3_47FAA.</title>
        <authorList>
            <consortium name="The Broad Institute Genome Sequencing Platform"/>
            <person name="Earl A."/>
            <person name="Ward D."/>
            <person name="Feldgarden M."/>
            <person name="Gevers D."/>
            <person name="Daigneault M."/>
            <person name="Strauss J."/>
            <person name="Allen-Vercoe E."/>
            <person name="Young S.K."/>
            <person name="Zeng Q."/>
            <person name="Gargeya S."/>
            <person name="Fitzgerald M."/>
            <person name="Haas B."/>
            <person name="Abouelleil A."/>
            <person name="Alvarado L."/>
            <person name="Arachchi H.M."/>
            <person name="Berlin A."/>
            <person name="Brown A."/>
            <person name="Chapman S.B."/>
            <person name="Chen Z."/>
            <person name="Dunbar C."/>
            <person name="Freedman E."/>
            <person name="Gearin G."/>
            <person name="Goldberg J."/>
            <person name="Griggs A."/>
            <person name="Gujja S."/>
            <person name="Heiman D."/>
            <person name="Howarth C."/>
            <person name="Larson L."/>
            <person name="Lui A."/>
            <person name="MacDonald P.J.P."/>
            <person name="Montmayeur A."/>
            <person name="Murphy C."/>
            <person name="Neiman D."/>
            <person name="Pearson M."/>
            <person name="Priest M."/>
            <person name="Roberts A."/>
            <person name="Saif S."/>
            <person name="Shea T."/>
            <person name="Shenoy N."/>
            <person name="Sisk P."/>
            <person name="Stolte C."/>
            <person name="Sykes S."/>
            <person name="Wortman J."/>
            <person name="Nusbaum C."/>
            <person name="Birren B."/>
        </authorList>
    </citation>
    <scope>NUCLEOTIDE SEQUENCE [LARGE SCALE GENOMIC DNA]</scope>
    <source>
        <strain evidence="2 3">7_3_47FAA</strain>
    </source>
</reference>
<name>G9QN05_9BACI</name>
<feature type="transmembrane region" description="Helical" evidence="1">
    <location>
        <begin position="6"/>
        <end position="24"/>
    </location>
</feature>
<proteinExistence type="predicted"/>
<protein>
    <submittedName>
        <fullName evidence="2">Uncharacterized protein</fullName>
    </submittedName>
</protein>
<dbReference type="Proteomes" id="UP000011747">
    <property type="component" value="Unassembled WGS sequence"/>
</dbReference>
<feature type="transmembrane region" description="Helical" evidence="1">
    <location>
        <begin position="44"/>
        <end position="77"/>
    </location>
</feature>
<evidence type="ECO:0000313" key="2">
    <source>
        <dbReference type="EMBL" id="EHL76572.1"/>
    </source>
</evidence>
<evidence type="ECO:0000256" key="1">
    <source>
        <dbReference type="SAM" id="Phobius"/>
    </source>
</evidence>
<dbReference type="RefSeq" id="WP_003354683.1">
    <property type="nucleotide sequence ID" value="NZ_JH414757.1"/>
</dbReference>
<accession>G9QN05</accession>
<gene>
    <name evidence="2" type="ORF">HMPREF1015_00922</name>
</gene>
<organism evidence="2 3">
    <name type="scientific">Bacillus smithii 7_3_47FAA</name>
    <dbReference type="NCBI Taxonomy" id="665952"/>
    <lineage>
        <taxon>Bacteria</taxon>
        <taxon>Bacillati</taxon>
        <taxon>Bacillota</taxon>
        <taxon>Bacilli</taxon>
        <taxon>Bacillales</taxon>
        <taxon>Bacillaceae</taxon>
        <taxon>Bacillus</taxon>
    </lineage>
</organism>
<dbReference type="AlphaFoldDB" id="G9QN05"/>
<comment type="caution">
    <text evidence="2">The sequence shown here is derived from an EMBL/GenBank/DDBJ whole genome shotgun (WGS) entry which is preliminary data.</text>
</comment>
<sequence>MTTAVGITLLVVGIALLPFGVIYFKDSWKEIKELSPSAKKTAIFLEILDLFTAPIGSTSLLFLSLIFIIGGIGLVFLEFL</sequence>
<dbReference type="PATRIC" id="fig|665952.3.peg.2496"/>
<keyword evidence="1" id="KW-0472">Membrane</keyword>
<dbReference type="GeneID" id="87580885"/>
<keyword evidence="1" id="KW-1133">Transmembrane helix</keyword>
<evidence type="ECO:0000313" key="3">
    <source>
        <dbReference type="Proteomes" id="UP000011747"/>
    </source>
</evidence>
<keyword evidence="3" id="KW-1185">Reference proteome</keyword>
<dbReference type="HOGENOM" id="CLU_2582457_0_0_9"/>
<keyword evidence="1" id="KW-0812">Transmembrane</keyword>